<feature type="compositionally biased region" description="Low complexity" evidence="3">
    <location>
        <begin position="98"/>
        <end position="115"/>
    </location>
</feature>
<organism evidence="5 6">
    <name type="scientific">Hypholoma sublateritium (strain FD-334 SS-4)</name>
    <dbReference type="NCBI Taxonomy" id="945553"/>
    <lineage>
        <taxon>Eukaryota</taxon>
        <taxon>Fungi</taxon>
        <taxon>Dikarya</taxon>
        <taxon>Basidiomycota</taxon>
        <taxon>Agaricomycotina</taxon>
        <taxon>Agaricomycetes</taxon>
        <taxon>Agaricomycetidae</taxon>
        <taxon>Agaricales</taxon>
        <taxon>Agaricineae</taxon>
        <taxon>Strophariaceae</taxon>
        <taxon>Hypholoma</taxon>
    </lineage>
</organism>
<gene>
    <name evidence="5" type="ORF">HYPSUDRAFT_76669</name>
</gene>
<accession>A0A0D2LA37</accession>
<evidence type="ECO:0000313" key="5">
    <source>
        <dbReference type="EMBL" id="KJA24097.1"/>
    </source>
</evidence>
<dbReference type="OrthoDB" id="3048971at2759"/>
<dbReference type="Pfam" id="PF00046">
    <property type="entry name" value="Homeodomain"/>
    <property type="match status" value="1"/>
</dbReference>
<dbReference type="GO" id="GO:0003677">
    <property type="term" value="F:DNA binding"/>
    <property type="evidence" value="ECO:0007669"/>
    <property type="project" value="UniProtKB-UniRule"/>
</dbReference>
<dbReference type="CDD" id="cd00086">
    <property type="entry name" value="homeodomain"/>
    <property type="match status" value="1"/>
</dbReference>
<sequence>MERSSGNIQRSAMIRANPTQTAILKKALSESSSPTSVQLKTLSEQTNLPEKWIHNWFGRQRLKANNTRAKAATPAERLSLLVKQEATDAAISSPAAGSVSDYTTLSTSSSATTKTNARKRKASAKAAERAESPVRVLRSGKRMAGASAPALPARRVKAEKIDAVRSEDDAALPQALARGIGFAGSSSKPGPMLPSVAPPTRSSKPPAAATAAPAKMRAGQPAGQPKNMHARIPPGAGLLRAGPVFHSQFQNNGPADFSSTSNMPRSSMYAPERSHGGAVRGRLVPVPYTLQAPGLHASVMPSLAPAFDWETHAPAHPVGVYVTDNPVHAHCNWDVYAQPSAALTPANVSALLPVDSAVLDPSQAPLKHLTEVLHAFRDECGTYARVLAPDAHGSLLKCLLDENMMPFQAAMGLAFLSRLGFQWNW</sequence>
<dbReference type="InterPro" id="IPR001356">
    <property type="entry name" value="HD"/>
</dbReference>
<dbReference type="GO" id="GO:0005634">
    <property type="term" value="C:nucleus"/>
    <property type="evidence" value="ECO:0007669"/>
    <property type="project" value="UniProtKB-SubCell"/>
</dbReference>
<proteinExistence type="predicted"/>
<feature type="region of interest" description="Disordered" evidence="3">
    <location>
        <begin position="182"/>
        <end position="276"/>
    </location>
</feature>
<comment type="subcellular location">
    <subcellularLocation>
        <location evidence="1 2">Nucleus</location>
    </subcellularLocation>
</comment>
<feature type="region of interest" description="Disordered" evidence="3">
    <location>
        <begin position="92"/>
        <end position="135"/>
    </location>
</feature>
<evidence type="ECO:0000256" key="3">
    <source>
        <dbReference type="SAM" id="MobiDB-lite"/>
    </source>
</evidence>
<feature type="DNA-binding region" description="Homeobox" evidence="1">
    <location>
        <begin position="9"/>
        <end position="68"/>
    </location>
</feature>
<evidence type="ECO:0000313" key="6">
    <source>
        <dbReference type="Proteomes" id="UP000054270"/>
    </source>
</evidence>
<dbReference type="InterPro" id="IPR009057">
    <property type="entry name" value="Homeodomain-like_sf"/>
</dbReference>
<name>A0A0D2LA37_HYPSF</name>
<dbReference type="OMA" id="DWETHAP"/>
<dbReference type="EMBL" id="KN817539">
    <property type="protein sequence ID" value="KJA24097.1"/>
    <property type="molecule type" value="Genomic_DNA"/>
</dbReference>
<evidence type="ECO:0000256" key="2">
    <source>
        <dbReference type="RuleBase" id="RU000682"/>
    </source>
</evidence>
<keyword evidence="1 2" id="KW-0371">Homeobox</keyword>
<keyword evidence="6" id="KW-1185">Reference proteome</keyword>
<dbReference type="PROSITE" id="PS50071">
    <property type="entry name" value="HOMEOBOX_2"/>
    <property type="match status" value="1"/>
</dbReference>
<dbReference type="Gene3D" id="1.10.10.60">
    <property type="entry name" value="Homeodomain-like"/>
    <property type="match status" value="1"/>
</dbReference>
<keyword evidence="1 2" id="KW-0238">DNA-binding</keyword>
<feature type="compositionally biased region" description="Polar residues" evidence="3">
    <location>
        <begin position="247"/>
        <end position="265"/>
    </location>
</feature>
<feature type="domain" description="Homeobox" evidence="4">
    <location>
        <begin position="7"/>
        <end position="67"/>
    </location>
</feature>
<reference evidence="6" key="1">
    <citation type="submission" date="2014-04" db="EMBL/GenBank/DDBJ databases">
        <title>Evolutionary Origins and Diversification of the Mycorrhizal Mutualists.</title>
        <authorList>
            <consortium name="DOE Joint Genome Institute"/>
            <consortium name="Mycorrhizal Genomics Consortium"/>
            <person name="Kohler A."/>
            <person name="Kuo A."/>
            <person name="Nagy L.G."/>
            <person name="Floudas D."/>
            <person name="Copeland A."/>
            <person name="Barry K.W."/>
            <person name="Cichocki N."/>
            <person name="Veneault-Fourrey C."/>
            <person name="LaButti K."/>
            <person name="Lindquist E.A."/>
            <person name="Lipzen A."/>
            <person name="Lundell T."/>
            <person name="Morin E."/>
            <person name="Murat C."/>
            <person name="Riley R."/>
            <person name="Ohm R."/>
            <person name="Sun H."/>
            <person name="Tunlid A."/>
            <person name="Henrissat B."/>
            <person name="Grigoriev I.V."/>
            <person name="Hibbett D.S."/>
            <person name="Martin F."/>
        </authorList>
    </citation>
    <scope>NUCLEOTIDE SEQUENCE [LARGE SCALE GENOMIC DNA]</scope>
    <source>
        <strain evidence="6">FD-334 SS-4</strain>
    </source>
</reference>
<dbReference type="Proteomes" id="UP000054270">
    <property type="component" value="Unassembled WGS sequence"/>
</dbReference>
<evidence type="ECO:0000256" key="1">
    <source>
        <dbReference type="PROSITE-ProRule" id="PRU00108"/>
    </source>
</evidence>
<feature type="compositionally biased region" description="Low complexity" evidence="3">
    <location>
        <begin position="198"/>
        <end position="218"/>
    </location>
</feature>
<dbReference type="AlphaFoldDB" id="A0A0D2LA37"/>
<dbReference type="SMART" id="SM00389">
    <property type="entry name" value="HOX"/>
    <property type="match status" value="1"/>
</dbReference>
<evidence type="ECO:0000259" key="4">
    <source>
        <dbReference type="PROSITE" id="PS50071"/>
    </source>
</evidence>
<keyword evidence="1 2" id="KW-0539">Nucleus</keyword>
<protein>
    <recommendedName>
        <fullName evidence="4">Homeobox domain-containing protein</fullName>
    </recommendedName>
</protein>
<dbReference type="SUPFAM" id="SSF46689">
    <property type="entry name" value="Homeodomain-like"/>
    <property type="match status" value="1"/>
</dbReference>